<reference evidence="5 6" key="1">
    <citation type="journal article" date="2014" name="Microbiology">
        <title>Unravelling the complete genome sequence of Advenella mimigardefordensis strain DPN7T and novel insights in the catabolism of the xenobiotic polythioester precursor 3,3'-dithiodipropionate.</title>
        <authorList>
            <person name="Wubbeler J.H."/>
            <person name="Hiessl S."/>
            <person name="Schuldes J."/>
            <person name="Thurmer A."/>
            <person name="Daniel R."/>
            <person name="Steinbuchel A."/>
        </authorList>
    </citation>
    <scope>NUCLEOTIDE SEQUENCE [LARGE SCALE GENOMIC DNA]</scope>
    <source>
        <strain evidence="6">DSM 17166 / LMG 22922 / DPN7</strain>
    </source>
</reference>
<dbReference type="GO" id="GO:0030288">
    <property type="term" value="C:outer membrane-bounded periplasmic space"/>
    <property type="evidence" value="ECO:0007669"/>
    <property type="project" value="TreeGrafter"/>
</dbReference>
<feature type="domain" description="Solute-binding protein family 3/N-terminal" evidence="4">
    <location>
        <begin position="45"/>
        <end position="266"/>
    </location>
</feature>
<dbReference type="PANTHER" id="PTHR30085:SF6">
    <property type="entry name" value="ABC TRANSPORTER GLUTAMINE-BINDING PROTEIN GLNH"/>
    <property type="match status" value="1"/>
</dbReference>
<protein>
    <submittedName>
        <fullName evidence="5">Putative ABC transporter substrate-binding protein</fullName>
    </submittedName>
</protein>
<keyword evidence="2" id="KW-0813">Transport</keyword>
<dbReference type="GO" id="GO:0006865">
    <property type="term" value="P:amino acid transport"/>
    <property type="evidence" value="ECO:0007669"/>
    <property type="project" value="TreeGrafter"/>
</dbReference>
<dbReference type="InterPro" id="IPR051455">
    <property type="entry name" value="Bact_solute-bind_prot3"/>
</dbReference>
<dbReference type="PATRIC" id="fig|1247726.3.peg.3351"/>
<dbReference type="RefSeq" id="WP_025373768.1">
    <property type="nucleotide sequence ID" value="NZ_CP003915.1"/>
</dbReference>
<evidence type="ECO:0000256" key="3">
    <source>
        <dbReference type="ARBA" id="ARBA00022729"/>
    </source>
</evidence>
<dbReference type="GO" id="GO:0005576">
    <property type="term" value="C:extracellular region"/>
    <property type="evidence" value="ECO:0007669"/>
    <property type="project" value="TreeGrafter"/>
</dbReference>
<dbReference type="EMBL" id="CP003915">
    <property type="protein sequence ID" value="AHG65107.1"/>
    <property type="molecule type" value="Genomic_DNA"/>
</dbReference>
<dbReference type="Pfam" id="PF00497">
    <property type="entry name" value="SBP_bac_3"/>
    <property type="match status" value="1"/>
</dbReference>
<evidence type="ECO:0000256" key="1">
    <source>
        <dbReference type="ARBA" id="ARBA00010333"/>
    </source>
</evidence>
<keyword evidence="3" id="KW-0732">Signal</keyword>
<evidence type="ECO:0000313" key="5">
    <source>
        <dbReference type="EMBL" id="AHG65107.1"/>
    </source>
</evidence>
<dbReference type="Gene3D" id="3.40.190.10">
    <property type="entry name" value="Periplasmic binding protein-like II"/>
    <property type="match status" value="2"/>
</dbReference>
<evidence type="ECO:0000313" key="6">
    <source>
        <dbReference type="Proteomes" id="UP000019095"/>
    </source>
</evidence>
<evidence type="ECO:0000256" key="2">
    <source>
        <dbReference type="ARBA" id="ARBA00022448"/>
    </source>
</evidence>
<sequence>MNPGFNRKIGIVISATICTIITSNTPALAKDQLPTVPSYIAEKSKLNVGVRCDQPPYGFQDSKGDYAGVETDMARQLAQWIYGDSEKIQFSCVTAENRIPQLAGKRVDLLIATLGVTPERARVIDFSVPYRWGASGVLTRADSPVMKISELTGKTVAVPKGSVQAKWFEDNMPQVKTLRLNTAADSLQALKQNRADAYAHDAATLVVIAANDKGLRVVDDPYQLSDAAIGLRKNEPEWKSYLDAAVERMRSEKLFSEWVNKWVPEQIQPYYVDVFQSPRPDRK</sequence>
<dbReference type="SMART" id="SM00062">
    <property type="entry name" value="PBPb"/>
    <property type="match status" value="1"/>
</dbReference>
<keyword evidence="6" id="KW-1185">Reference proteome</keyword>
<proteinExistence type="inferred from homology"/>
<dbReference type="OrthoDB" id="7708309at2"/>
<dbReference type="Proteomes" id="UP000019095">
    <property type="component" value="Chromosome"/>
</dbReference>
<dbReference type="InterPro" id="IPR001638">
    <property type="entry name" value="Solute-binding_3/MltF_N"/>
</dbReference>
<dbReference type="KEGG" id="amim:MIM_c30430"/>
<comment type="similarity">
    <text evidence="1">Belongs to the bacterial solute-binding protein 3 family.</text>
</comment>
<name>W0PGY6_ADVMD</name>
<accession>W0PGY6</accession>
<dbReference type="eggNOG" id="COG0834">
    <property type="taxonomic scope" value="Bacteria"/>
</dbReference>
<evidence type="ECO:0000259" key="4">
    <source>
        <dbReference type="SMART" id="SM00062"/>
    </source>
</evidence>
<dbReference type="PANTHER" id="PTHR30085">
    <property type="entry name" value="AMINO ACID ABC TRANSPORTER PERMEASE"/>
    <property type="match status" value="1"/>
</dbReference>
<gene>
    <name evidence="5" type="ORF">MIM_c30430</name>
</gene>
<dbReference type="AlphaFoldDB" id="W0PGY6"/>
<dbReference type="SUPFAM" id="SSF53850">
    <property type="entry name" value="Periplasmic binding protein-like II"/>
    <property type="match status" value="1"/>
</dbReference>
<dbReference type="HOGENOM" id="CLU_019602_18_4_4"/>
<organism evidence="5 6">
    <name type="scientific">Advenella mimigardefordensis (strain DSM 17166 / LMG 22922 / DPN7)</name>
    <dbReference type="NCBI Taxonomy" id="1247726"/>
    <lineage>
        <taxon>Bacteria</taxon>
        <taxon>Pseudomonadati</taxon>
        <taxon>Pseudomonadota</taxon>
        <taxon>Betaproteobacteria</taxon>
        <taxon>Burkholderiales</taxon>
        <taxon>Alcaligenaceae</taxon>
    </lineage>
</organism>
<dbReference type="STRING" id="1247726.MIM_c30430"/>